<keyword evidence="2" id="KW-0472">Membrane</keyword>
<dbReference type="InterPro" id="IPR015659">
    <property type="entry name" value="Proline_oxidase"/>
</dbReference>
<comment type="caution">
    <text evidence="4">The sequence shown here is derived from an EMBL/GenBank/DDBJ whole genome shotgun (WGS) entry which is preliminary data.</text>
</comment>
<dbReference type="Proteomes" id="UP000177197">
    <property type="component" value="Unassembled WGS sequence"/>
</dbReference>
<dbReference type="GO" id="GO:0004657">
    <property type="term" value="F:proline dehydrogenase activity"/>
    <property type="evidence" value="ECO:0007669"/>
    <property type="project" value="InterPro"/>
</dbReference>
<sequence>MPPWVAYLFLVITGLTVFIVLRLKRKFIAASNLHQAVRAAERLSQEGFTPIINLLGEHYHSREKIERTVDQYRYLIDLLAQSGIQGKISIKPTQIGLAFSKDLYHQNLIAILRRANTHNPRIQVEIDIENARYKHDTLGVFLEIPGEYDARQAVQVYFYGSSEKDIEKLLRQNRKIRLVKGAYAEGDLTPAQVEDQMRNCSQHLVLCARDPAIATVRDEHLLRTIIEFVTDIKTIQRDSFEIQMLYGRRDDLKRFYKAHGYRVAVYMPVGPAYKAIPYIWRRVKELIKSRFR</sequence>
<keyword evidence="1" id="KW-0560">Oxidoreductase</keyword>
<evidence type="ECO:0000313" key="5">
    <source>
        <dbReference type="Proteomes" id="UP000177197"/>
    </source>
</evidence>
<evidence type="ECO:0000313" key="4">
    <source>
        <dbReference type="EMBL" id="OGD40608.1"/>
    </source>
</evidence>
<dbReference type="AlphaFoldDB" id="A0A1F5CCR0"/>
<dbReference type="InterPro" id="IPR002872">
    <property type="entry name" value="Proline_DH_dom"/>
</dbReference>
<dbReference type="Pfam" id="PF01619">
    <property type="entry name" value="Pro_dh"/>
    <property type="match status" value="1"/>
</dbReference>
<keyword evidence="2" id="KW-1133">Transmembrane helix</keyword>
<dbReference type="SUPFAM" id="SSF51730">
    <property type="entry name" value="FAD-linked oxidoreductase"/>
    <property type="match status" value="1"/>
</dbReference>
<dbReference type="GO" id="GO:0006562">
    <property type="term" value="P:L-proline catabolic process"/>
    <property type="evidence" value="ECO:0007669"/>
    <property type="project" value="InterPro"/>
</dbReference>
<feature type="domain" description="Proline dehydrogenase" evidence="3">
    <location>
        <begin position="37"/>
        <end position="285"/>
    </location>
</feature>
<dbReference type="Gene3D" id="3.20.20.220">
    <property type="match status" value="1"/>
</dbReference>
<gene>
    <name evidence="4" type="ORF">A3I30_01130</name>
</gene>
<dbReference type="PANTHER" id="PTHR13914">
    <property type="entry name" value="PROLINE OXIDASE"/>
    <property type="match status" value="1"/>
</dbReference>
<reference evidence="4 5" key="1">
    <citation type="journal article" date="2016" name="Nat. Commun.">
        <title>Thousands of microbial genomes shed light on interconnected biogeochemical processes in an aquifer system.</title>
        <authorList>
            <person name="Anantharaman K."/>
            <person name="Brown C.T."/>
            <person name="Hug L.A."/>
            <person name="Sharon I."/>
            <person name="Castelle C.J."/>
            <person name="Probst A.J."/>
            <person name="Thomas B.C."/>
            <person name="Singh A."/>
            <person name="Wilkins M.J."/>
            <person name="Karaoz U."/>
            <person name="Brodie E.L."/>
            <person name="Williams K.H."/>
            <person name="Hubbard S.S."/>
            <person name="Banfield J.F."/>
        </authorList>
    </citation>
    <scope>NUCLEOTIDE SEQUENCE [LARGE SCALE GENOMIC DNA]</scope>
</reference>
<proteinExistence type="predicted"/>
<evidence type="ECO:0000256" key="2">
    <source>
        <dbReference type="SAM" id="Phobius"/>
    </source>
</evidence>
<evidence type="ECO:0000259" key="3">
    <source>
        <dbReference type="Pfam" id="PF01619"/>
    </source>
</evidence>
<dbReference type="InterPro" id="IPR029041">
    <property type="entry name" value="FAD-linked_oxidoreductase-like"/>
</dbReference>
<organism evidence="4 5">
    <name type="scientific">Candidatus Azambacteria bacterium RIFCSPLOWO2_02_FULL_44_14</name>
    <dbReference type="NCBI Taxonomy" id="1797306"/>
    <lineage>
        <taxon>Bacteria</taxon>
        <taxon>Candidatus Azamiibacteriota</taxon>
    </lineage>
</organism>
<evidence type="ECO:0000256" key="1">
    <source>
        <dbReference type="ARBA" id="ARBA00023002"/>
    </source>
</evidence>
<accession>A0A1F5CCR0</accession>
<name>A0A1F5CCR0_9BACT</name>
<dbReference type="PANTHER" id="PTHR13914:SF0">
    <property type="entry name" value="PROLINE DEHYDROGENASE 1, MITOCHONDRIAL"/>
    <property type="match status" value="1"/>
</dbReference>
<protein>
    <recommendedName>
        <fullName evidence="3">Proline dehydrogenase domain-containing protein</fullName>
    </recommendedName>
</protein>
<feature type="transmembrane region" description="Helical" evidence="2">
    <location>
        <begin position="6"/>
        <end position="23"/>
    </location>
</feature>
<dbReference type="EMBL" id="MEYV01000004">
    <property type="protein sequence ID" value="OGD40608.1"/>
    <property type="molecule type" value="Genomic_DNA"/>
</dbReference>
<keyword evidence="2" id="KW-0812">Transmembrane</keyword>